<dbReference type="GO" id="GO:0003677">
    <property type="term" value="F:DNA binding"/>
    <property type="evidence" value="ECO:0007669"/>
    <property type="project" value="UniProtKB-KW"/>
</dbReference>
<dbReference type="PANTHER" id="PTHR44846:SF17">
    <property type="entry name" value="GNTR-FAMILY TRANSCRIPTIONAL REGULATOR"/>
    <property type="match status" value="1"/>
</dbReference>
<protein>
    <submittedName>
        <fullName evidence="5">GntR family transcriptional regulator</fullName>
    </submittedName>
</protein>
<evidence type="ECO:0000313" key="5">
    <source>
        <dbReference type="EMBL" id="SDN83972.1"/>
    </source>
</evidence>
<dbReference type="InterPro" id="IPR036390">
    <property type="entry name" value="WH_DNA-bd_sf"/>
</dbReference>
<keyword evidence="3" id="KW-0804">Transcription</keyword>
<dbReference type="SMART" id="SM00866">
    <property type="entry name" value="UTRA"/>
    <property type="match status" value="1"/>
</dbReference>
<dbReference type="STRING" id="504798.SAMN05421871_103838"/>
<dbReference type="PRINTS" id="PR00035">
    <property type="entry name" value="HTHGNTR"/>
</dbReference>
<sequence length="257" mass="27750">MGTPLHEQIAAEVRRQIATGELAVGAQVPSESQLCALWDASRGPVRQALATLRAEGLIGGGRGKPPVVRRQALSQPFDTFLSFSRWVDGLGRSAGQRTLEVALRPAPAEVADPLHIDEGTPVVQLVRLRLIDDKPTMVERSTFVESAGRLLFDFDCDSGSIYAYLAGRGVDITVAHHLIDAVAADETDSDLLGVALGAPLLRERRLARGSGGEEIEYSDDRYRPDMISFTIENSLQAAQPALVRSLRPATEQKKSAS</sequence>
<dbReference type="PANTHER" id="PTHR44846">
    <property type="entry name" value="MANNOSYL-D-GLYCERATE TRANSPORT/METABOLISM SYSTEM REPRESSOR MNGR-RELATED"/>
    <property type="match status" value="1"/>
</dbReference>
<dbReference type="Pfam" id="PF00392">
    <property type="entry name" value="GntR"/>
    <property type="match status" value="1"/>
</dbReference>
<dbReference type="InterPro" id="IPR036388">
    <property type="entry name" value="WH-like_DNA-bd_sf"/>
</dbReference>
<keyword evidence="6" id="KW-1185">Reference proteome</keyword>
<evidence type="ECO:0000256" key="1">
    <source>
        <dbReference type="ARBA" id="ARBA00023015"/>
    </source>
</evidence>
<evidence type="ECO:0000256" key="2">
    <source>
        <dbReference type="ARBA" id="ARBA00023125"/>
    </source>
</evidence>
<accession>A0A1H0ENL9</accession>
<keyword evidence="2" id="KW-0238">DNA-binding</keyword>
<dbReference type="Proteomes" id="UP000199651">
    <property type="component" value="Unassembled WGS sequence"/>
</dbReference>
<dbReference type="RefSeq" id="WP_091368049.1">
    <property type="nucleotide sequence ID" value="NZ_FNDV01000003.1"/>
</dbReference>
<feature type="domain" description="HTH gntR-type" evidence="4">
    <location>
        <begin position="3"/>
        <end position="71"/>
    </location>
</feature>
<evidence type="ECO:0000313" key="6">
    <source>
        <dbReference type="Proteomes" id="UP000199651"/>
    </source>
</evidence>
<dbReference type="EMBL" id="FNJB01000001">
    <property type="protein sequence ID" value="SDN83972.1"/>
    <property type="molecule type" value="Genomic_DNA"/>
</dbReference>
<dbReference type="OrthoDB" id="3210131at2"/>
<dbReference type="AlphaFoldDB" id="A0A1H0ENL9"/>
<dbReference type="InterPro" id="IPR011663">
    <property type="entry name" value="UTRA"/>
</dbReference>
<dbReference type="GO" id="GO:0045892">
    <property type="term" value="P:negative regulation of DNA-templated transcription"/>
    <property type="evidence" value="ECO:0007669"/>
    <property type="project" value="TreeGrafter"/>
</dbReference>
<evidence type="ECO:0000259" key="4">
    <source>
        <dbReference type="PROSITE" id="PS50949"/>
    </source>
</evidence>
<gene>
    <name evidence="5" type="ORF">SAMN05192558_10131</name>
</gene>
<dbReference type="InterPro" id="IPR000524">
    <property type="entry name" value="Tscrpt_reg_HTH_GntR"/>
</dbReference>
<dbReference type="SUPFAM" id="SSF46785">
    <property type="entry name" value="Winged helix' DNA-binding domain"/>
    <property type="match status" value="1"/>
</dbReference>
<dbReference type="Gene3D" id="3.40.1410.10">
    <property type="entry name" value="Chorismate lyase-like"/>
    <property type="match status" value="1"/>
</dbReference>
<proteinExistence type="predicted"/>
<organism evidence="5 6">
    <name type="scientific">Actinokineospora alba</name>
    <dbReference type="NCBI Taxonomy" id="504798"/>
    <lineage>
        <taxon>Bacteria</taxon>
        <taxon>Bacillati</taxon>
        <taxon>Actinomycetota</taxon>
        <taxon>Actinomycetes</taxon>
        <taxon>Pseudonocardiales</taxon>
        <taxon>Pseudonocardiaceae</taxon>
        <taxon>Actinokineospora</taxon>
    </lineage>
</organism>
<dbReference type="InterPro" id="IPR028978">
    <property type="entry name" value="Chorismate_lyase_/UTRA_dom_sf"/>
</dbReference>
<dbReference type="GO" id="GO:0003700">
    <property type="term" value="F:DNA-binding transcription factor activity"/>
    <property type="evidence" value="ECO:0007669"/>
    <property type="project" value="InterPro"/>
</dbReference>
<dbReference type="CDD" id="cd07377">
    <property type="entry name" value="WHTH_GntR"/>
    <property type="match status" value="1"/>
</dbReference>
<evidence type="ECO:0000256" key="3">
    <source>
        <dbReference type="ARBA" id="ARBA00023163"/>
    </source>
</evidence>
<dbReference type="SUPFAM" id="SSF64288">
    <property type="entry name" value="Chorismate lyase-like"/>
    <property type="match status" value="1"/>
</dbReference>
<dbReference type="InterPro" id="IPR050679">
    <property type="entry name" value="Bact_HTH_transcr_reg"/>
</dbReference>
<keyword evidence="1" id="KW-0805">Transcription regulation</keyword>
<dbReference type="PROSITE" id="PS50949">
    <property type="entry name" value="HTH_GNTR"/>
    <property type="match status" value="1"/>
</dbReference>
<reference evidence="6" key="1">
    <citation type="submission" date="2016-10" db="EMBL/GenBank/DDBJ databases">
        <authorList>
            <person name="Varghese N."/>
            <person name="Submissions S."/>
        </authorList>
    </citation>
    <scope>NUCLEOTIDE SEQUENCE [LARGE SCALE GENOMIC DNA]</scope>
    <source>
        <strain evidence="6">IBRC-M 10655</strain>
    </source>
</reference>
<name>A0A1H0ENL9_9PSEU</name>
<dbReference type="Gene3D" id="1.10.10.10">
    <property type="entry name" value="Winged helix-like DNA-binding domain superfamily/Winged helix DNA-binding domain"/>
    <property type="match status" value="1"/>
</dbReference>
<dbReference type="Pfam" id="PF07702">
    <property type="entry name" value="UTRA"/>
    <property type="match status" value="1"/>
</dbReference>
<dbReference type="SMART" id="SM00345">
    <property type="entry name" value="HTH_GNTR"/>
    <property type="match status" value="1"/>
</dbReference>